<dbReference type="SMART" id="SM01411">
    <property type="entry name" value="Ephrin_rec_like"/>
    <property type="match status" value="6"/>
</dbReference>
<sequence>MGKSLRFLRFFAFLFVVIFTSNAFSAGYNCPEYKKYISCTSGYYLSDCGTDSANWNGHQVVSSPATGNTCIKCPTGYDCSGGAACPSKKKITCSPGYYLPANSTSCTQCGGDNFYCPGDEEFDQSTKNQGRYEVDAGYYSTGGTSTTRTGQSQCSGAVYCTGGVKYNCPSETASWTRYTRGTGWTSYTQCYQETNMAPYKYCTAGRIRVYANSATTWGWGSYLQIDAVQAKGGAYVDIDNPDVGAICSPCSAGTYSIGGVVHECSVCGDNTYSSAGASSCTSCYTVNGYGNSGTLASNHANESSCKLTCAAGTYVAASRAACSNVGKGFWRGTHTVSQGSISTRYTCPDTYDDGSATAGSQSECATHCDGGTYVDVAGGTCLSGEDGGKCTSVASGVCVPVDRGYYRTAHTVYYGQASDQKICPENYRDGAPAAILGDCVGRFLKTGTQVEGEVPENCTEVTEWNDCQPPTCYYEQNYSKVITKDCEPGTCTKRPNAVKADANYYDGDGTYCPACSTVGDGTFTLSDPGNEGGNTRCYKNCTVSCTQQECPANASCTHGQETSTGREYYSSVSTFCNASPVSCSLSFTCNPGYEKNEDGTACEPAEYTVTYKNGGGVGADATQSVTYNAKFTTKAATLFTRPGYNFSSWGGSYPRASTDYTYTTVGNTVLTAQWTACPNNPTGAGTCSCQSNQYPNGSGCSSCDVSCSEELVFNLGSYNVCRNETAGLCYRDCTTSDVSNATAVTGTITKGGTNSCKATSCATGTYLSNGTCATCVANATCAGGTDSFTCNSGYQLSNDGTECEPVSYTITLKKNGGTGTINGSTGTNDATQTCKHGVLCNLPASGLERFGYAFTGWGESEACVDGFTQKAFTEATTLYACWSQQTTPCQPGKYYDGTEHVTCPAGKFCSGEGNANIGSAACALDCPSGGTSTPGATTNLECYKPCSPTLDIQNGQGISEGSAYYDGQEYAACLYRAECDENYVPQNSPSTSPSCVWGDTGNCPSGFYCPPESPTPVACPDGGTSEIGSTEITQCYKIFDDYEGFSNGVATAKCLYQLNTTDYTGCSIINVSSCDGGYWYEQEGDFGCISVTSGFYSPVGRTDRVACPADPAGKPVGSDELASNYTDCYKTCDTDVLHSTEIVAESDTVYAVSADSYDACSFNVSCETGYSVINNNSESPSCDANEYTITLDKNGGSGTTPSSITCVFDSGICELPSVDDLVKLGYTAQDKWCADADGTAPCYYAGQNTSTNISSTGTDTTLYAVWTPNIYEVRLDSVNADLSAAPETVYLKYDNGWFSNSAATTGITNLTNVPEKDGYVFNGFYSEKTSGTQLISPEGNFLTSTEVLEFTTINPTTIYAQWSTGVVYCEPGTYYTGTGTLCEQCIENYYCPGGYFQTDTGSADPESLKACIGIWNLSEPGASKETDCYTVCENKSVENGTAMPENDKEYFATECSYKTGISNDGNPCDIIDDVCVETSCKVGYEMKNRRCVECNRENAISYKDGGICQIKECVSGFHPVGDRCEPDVQSCTAPNAILAEREWDYKNNSFGPCTIKECDYGYHVASNACVSDVQPCNVENGTGFKEWDDRSKKWGDCVATSCAPGYTNDPSESNEPNQQCGECKNKYSVLGKLAVSSYVQGCEIASCMYQGELYNLEYNECVPICPLEEYSDETGSMVWDESRERCVHTCNEGYTMW</sequence>
<evidence type="ECO:0000256" key="1">
    <source>
        <dbReference type="ARBA" id="ARBA00004196"/>
    </source>
</evidence>
<comment type="caution">
    <text evidence="3">The sequence shown here is derived from an EMBL/GenBank/DDBJ whole genome shotgun (WGS) entry which is preliminary data.</text>
</comment>
<dbReference type="Pfam" id="PF09479">
    <property type="entry name" value="Flg_new"/>
    <property type="match status" value="3"/>
</dbReference>
<dbReference type="EMBL" id="DVNO01000029">
    <property type="protein sequence ID" value="HIU65617.1"/>
    <property type="molecule type" value="Genomic_DNA"/>
</dbReference>
<dbReference type="Gene3D" id="2.60.40.4270">
    <property type="entry name" value="Listeria-Bacteroides repeat domain"/>
    <property type="match status" value="4"/>
</dbReference>
<name>A0A9D1SN18_9PROT</name>
<dbReference type="GO" id="GO:0030313">
    <property type="term" value="C:cell envelope"/>
    <property type="evidence" value="ECO:0007669"/>
    <property type="project" value="UniProtKB-SubCell"/>
</dbReference>
<gene>
    <name evidence="3" type="ORF">IAC63_03175</name>
</gene>
<accession>A0A9D1SN18</accession>
<dbReference type="InterPro" id="IPR013378">
    <property type="entry name" value="InlB-like_B-rpt"/>
</dbReference>
<evidence type="ECO:0000256" key="2">
    <source>
        <dbReference type="SAM" id="SignalP"/>
    </source>
</evidence>
<protein>
    <submittedName>
        <fullName evidence="3">InlB B-repeat-containing protein</fullName>
    </submittedName>
</protein>
<reference evidence="3" key="2">
    <citation type="journal article" date="2021" name="PeerJ">
        <title>Extensive microbial diversity within the chicken gut microbiome revealed by metagenomics and culture.</title>
        <authorList>
            <person name="Gilroy R."/>
            <person name="Ravi A."/>
            <person name="Getino M."/>
            <person name="Pursley I."/>
            <person name="Horton D.L."/>
            <person name="Alikhan N.F."/>
            <person name="Baker D."/>
            <person name="Gharbi K."/>
            <person name="Hall N."/>
            <person name="Watson M."/>
            <person name="Adriaenssens E.M."/>
            <person name="Foster-Nyarko E."/>
            <person name="Jarju S."/>
            <person name="Secka A."/>
            <person name="Antonio M."/>
            <person name="Oren A."/>
            <person name="Chaudhuri R.R."/>
            <person name="La Ragione R."/>
            <person name="Hildebrand F."/>
            <person name="Pallen M.J."/>
        </authorList>
    </citation>
    <scope>NUCLEOTIDE SEQUENCE</scope>
    <source>
        <strain evidence="3">CHK136-897</strain>
    </source>
</reference>
<feature type="chain" id="PRO_5038438842" evidence="2">
    <location>
        <begin position="26"/>
        <end position="1697"/>
    </location>
</feature>
<keyword evidence="2" id="KW-0732">Signal</keyword>
<organism evidence="3 4">
    <name type="scientific">Candidatus Enterousia avicola</name>
    <dbReference type="NCBI Taxonomy" id="2840787"/>
    <lineage>
        <taxon>Bacteria</taxon>
        <taxon>Pseudomonadati</taxon>
        <taxon>Pseudomonadota</taxon>
        <taxon>Alphaproteobacteria</taxon>
        <taxon>Candidatus Enterousia</taxon>
    </lineage>
</organism>
<comment type="subcellular location">
    <subcellularLocation>
        <location evidence="1">Cell envelope</location>
    </subcellularLocation>
</comment>
<evidence type="ECO:0000313" key="3">
    <source>
        <dbReference type="EMBL" id="HIU65617.1"/>
    </source>
</evidence>
<dbReference type="InterPro" id="IPR042229">
    <property type="entry name" value="Listeria/Bacterioides_rpt_sf"/>
</dbReference>
<proteinExistence type="predicted"/>
<evidence type="ECO:0000313" key="4">
    <source>
        <dbReference type="Proteomes" id="UP000824142"/>
    </source>
</evidence>
<feature type="signal peptide" evidence="2">
    <location>
        <begin position="1"/>
        <end position="25"/>
    </location>
</feature>
<dbReference type="Proteomes" id="UP000824142">
    <property type="component" value="Unassembled WGS sequence"/>
</dbReference>
<reference evidence="3" key="1">
    <citation type="submission" date="2020-10" db="EMBL/GenBank/DDBJ databases">
        <authorList>
            <person name="Gilroy R."/>
        </authorList>
    </citation>
    <scope>NUCLEOTIDE SEQUENCE</scope>
    <source>
        <strain evidence="3">CHK136-897</strain>
    </source>
</reference>